<protein>
    <recommendedName>
        <fullName evidence="3">ATPase AAA-type core domain-containing protein</fullName>
    </recommendedName>
</protein>
<accession>A0A9W7GN71</accession>
<evidence type="ECO:0000259" key="3">
    <source>
        <dbReference type="Pfam" id="PF00004"/>
    </source>
</evidence>
<dbReference type="GO" id="GO:0005634">
    <property type="term" value="C:nucleus"/>
    <property type="evidence" value="ECO:0007669"/>
    <property type="project" value="TreeGrafter"/>
</dbReference>
<dbReference type="GO" id="GO:0005663">
    <property type="term" value="C:DNA replication factor C complex"/>
    <property type="evidence" value="ECO:0007669"/>
    <property type="project" value="TreeGrafter"/>
</dbReference>
<dbReference type="PANTHER" id="PTHR11669">
    <property type="entry name" value="REPLICATION FACTOR C / DNA POLYMERASE III GAMMA-TAU SUBUNIT"/>
    <property type="match status" value="1"/>
</dbReference>
<dbReference type="PANTHER" id="PTHR11669:SF5">
    <property type="entry name" value="REPLICATION FACTOR C SUBUNIT 2"/>
    <property type="match status" value="1"/>
</dbReference>
<feature type="region of interest" description="Disordered" evidence="2">
    <location>
        <begin position="1"/>
        <end position="79"/>
    </location>
</feature>
<evidence type="ECO:0000313" key="4">
    <source>
        <dbReference type="EMBL" id="GMI48395.1"/>
    </source>
</evidence>
<organism evidence="4 5">
    <name type="scientific">Triparma columacea</name>
    <dbReference type="NCBI Taxonomy" id="722753"/>
    <lineage>
        <taxon>Eukaryota</taxon>
        <taxon>Sar</taxon>
        <taxon>Stramenopiles</taxon>
        <taxon>Ochrophyta</taxon>
        <taxon>Bolidophyceae</taxon>
        <taxon>Parmales</taxon>
        <taxon>Triparmaceae</taxon>
        <taxon>Triparma</taxon>
    </lineage>
</organism>
<dbReference type="AlphaFoldDB" id="A0A9W7GN71"/>
<dbReference type="GO" id="GO:0006281">
    <property type="term" value="P:DNA repair"/>
    <property type="evidence" value="ECO:0007669"/>
    <property type="project" value="TreeGrafter"/>
</dbReference>
<name>A0A9W7GN71_9STRA</name>
<dbReference type="InterPro" id="IPR050238">
    <property type="entry name" value="DNA_Rep/Repair_Clamp_Loader"/>
</dbReference>
<dbReference type="EMBL" id="BRYA01000389">
    <property type="protein sequence ID" value="GMI48395.1"/>
    <property type="molecule type" value="Genomic_DNA"/>
</dbReference>
<comment type="caution">
    <text evidence="4">The sequence shown here is derived from an EMBL/GenBank/DDBJ whole genome shotgun (WGS) entry which is preliminary data.</text>
</comment>
<feature type="region of interest" description="Disordered" evidence="2">
    <location>
        <begin position="580"/>
        <end position="613"/>
    </location>
</feature>
<gene>
    <name evidence="4" type="ORF">TrCOL_g10836</name>
</gene>
<dbReference type="GO" id="GO:0005524">
    <property type="term" value="F:ATP binding"/>
    <property type="evidence" value="ECO:0007669"/>
    <property type="project" value="InterPro"/>
</dbReference>
<evidence type="ECO:0000313" key="5">
    <source>
        <dbReference type="Proteomes" id="UP001165065"/>
    </source>
</evidence>
<evidence type="ECO:0000256" key="2">
    <source>
        <dbReference type="SAM" id="MobiDB-lite"/>
    </source>
</evidence>
<dbReference type="Pfam" id="PF00004">
    <property type="entry name" value="AAA"/>
    <property type="match status" value="1"/>
</dbReference>
<reference evidence="5" key="1">
    <citation type="journal article" date="2023" name="Commun. Biol.">
        <title>Genome analysis of Parmales, the sister group of diatoms, reveals the evolutionary specialization of diatoms from phago-mixotrophs to photoautotrophs.</title>
        <authorList>
            <person name="Ban H."/>
            <person name="Sato S."/>
            <person name="Yoshikawa S."/>
            <person name="Yamada K."/>
            <person name="Nakamura Y."/>
            <person name="Ichinomiya M."/>
            <person name="Sato N."/>
            <person name="Blanc-Mathieu R."/>
            <person name="Endo H."/>
            <person name="Kuwata A."/>
            <person name="Ogata H."/>
        </authorList>
    </citation>
    <scope>NUCLEOTIDE SEQUENCE [LARGE SCALE GENOMIC DNA]</scope>
</reference>
<comment type="similarity">
    <text evidence="1">Belongs to the activator 1 small subunits family.</text>
</comment>
<dbReference type="GO" id="GO:0006261">
    <property type="term" value="P:DNA-templated DNA replication"/>
    <property type="evidence" value="ECO:0007669"/>
    <property type="project" value="TreeGrafter"/>
</dbReference>
<dbReference type="SUPFAM" id="SSF52540">
    <property type="entry name" value="P-loop containing nucleoside triphosphate hydrolases"/>
    <property type="match status" value="1"/>
</dbReference>
<sequence>MSWVDSKDASPNLNLDSISSHTAGFNTDDDAQSETSLTRVTKNTHLSPSSSPPSKKDNAKSSPSTSRIPSKPPPVDLSKFKSSFEKNHWSDHNEIWRSHIVHDPRLPTPQDSTTPWDVLNFPRSIDAVLGRENRETKISLNTLVANGTTRNVILHGPAGCGKTAMVKVFVKEFYTSNVLDGRLGLKDCVYETTGQEVAANVRKFTHDVEHWKKKLDHKIKKTGVVPPMKIIIIDNLDKVPSGKQQNVRMLIEAMDEDGIRFVCSVKSPKDLVDGIRQRAYILQMKRLPQKDMLTVFLKVCARESIGFEKDAVEELFKYAGVDLGKILRTLQRIFVKYAYLSYENVLKEVNPEEFNKPIEVDAAAAILPLSRCPSCTLIPPCRHITLFDLAKMGRRRRRELPKRDDGSMTCTHFKDTGTCHAFNSLGRCSCNHPLDIHTINYPPSRCPVCSLPNPCNKCEYTLRRSDLEKFVVDNTELLVGSYKAKKIGEVLELASVKARVSGAEGGDKVLSRSASCKSGLEDLSTKLDQVSRWLRNNPDCCDCDVYERKRKWIGKAVEGAFYAVDRALYEWRARRDRTGSVMEKAGGTGGRRRGRRGGGGKNESMNRRTKGKK</sequence>
<feature type="compositionally biased region" description="Polar residues" evidence="2">
    <location>
        <begin position="33"/>
        <end position="46"/>
    </location>
</feature>
<dbReference type="InterPro" id="IPR027417">
    <property type="entry name" value="P-loop_NTPase"/>
</dbReference>
<feature type="domain" description="ATPase AAA-type core" evidence="3">
    <location>
        <begin position="152"/>
        <end position="278"/>
    </location>
</feature>
<dbReference type="OrthoDB" id="75427at2759"/>
<dbReference type="CDD" id="cd00009">
    <property type="entry name" value="AAA"/>
    <property type="match status" value="1"/>
</dbReference>
<feature type="compositionally biased region" description="Polar residues" evidence="2">
    <location>
        <begin position="9"/>
        <end position="25"/>
    </location>
</feature>
<dbReference type="Proteomes" id="UP001165065">
    <property type="component" value="Unassembled WGS sequence"/>
</dbReference>
<keyword evidence="5" id="KW-1185">Reference proteome</keyword>
<dbReference type="InterPro" id="IPR003959">
    <property type="entry name" value="ATPase_AAA_core"/>
</dbReference>
<dbReference type="GO" id="GO:0016887">
    <property type="term" value="F:ATP hydrolysis activity"/>
    <property type="evidence" value="ECO:0007669"/>
    <property type="project" value="InterPro"/>
</dbReference>
<dbReference type="Gene3D" id="3.40.50.300">
    <property type="entry name" value="P-loop containing nucleotide triphosphate hydrolases"/>
    <property type="match status" value="1"/>
</dbReference>
<dbReference type="GO" id="GO:0003689">
    <property type="term" value="F:DNA clamp loader activity"/>
    <property type="evidence" value="ECO:0007669"/>
    <property type="project" value="TreeGrafter"/>
</dbReference>
<proteinExistence type="inferred from homology"/>
<evidence type="ECO:0000256" key="1">
    <source>
        <dbReference type="ARBA" id="ARBA00005378"/>
    </source>
</evidence>